<name>A0A2G6KG43_9BACT</name>
<evidence type="ECO:0000313" key="8">
    <source>
        <dbReference type="Proteomes" id="UP000230821"/>
    </source>
</evidence>
<feature type="signal peptide" evidence="5">
    <location>
        <begin position="1"/>
        <end position="30"/>
    </location>
</feature>
<comment type="similarity">
    <text evidence="2">Belongs to the TolB family.</text>
</comment>
<sequence length="440" mass="49265">MKYERLRQMSIWSLTGLWFSCLVFSMTAMADEVSVEITGSDRHQIKIAVPAFVPQSETSEVVNAELSPVLRNDLRISGFFDTLEEEYGQVAGLHNADVKAGSVQFSQWDELGARLLVKGLYELNGTTLVIECRVYDTLGGDFILGKRYESDTSHAREIMHRFADEIILKMTGERGMSSAKLLFTSDRNGGMELYQIDFDGNNMFQLTHDESLIVTPAVSPDGTRVAYTSYIDNNPDLYVLSLETLKPERIAMFAGLNFSADWAPDNQTLAVTLSKDGNPELYLLDSFSQDIVRLTENSWNDLSPAWSPDGQEIVYTADNIGAPQLYIMEHSGQNVRRLTFSGSYNVSPAWSPTGEEIAFSSSMDGQFNIYTIQPNGDYLRQLTQDAGNNEEPAWSYDGRFLAFQSTRDGVSSIYVMNEDGSNQRRLTDGKGTDVFPAWIR</sequence>
<dbReference type="PANTHER" id="PTHR36842:SF1">
    <property type="entry name" value="PROTEIN TOLB"/>
    <property type="match status" value="1"/>
</dbReference>
<feature type="chain" id="PRO_5013848934" evidence="5">
    <location>
        <begin position="31"/>
        <end position="440"/>
    </location>
</feature>
<dbReference type="PROSITE" id="PS51257">
    <property type="entry name" value="PROKAR_LIPOPROTEIN"/>
    <property type="match status" value="1"/>
</dbReference>
<comment type="caution">
    <text evidence="7">The sequence shown here is derived from an EMBL/GenBank/DDBJ whole genome shotgun (WGS) entry which is preliminary data.</text>
</comment>
<dbReference type="Proteomes" id="UP000230821">
    <property type="component" value="Unassembled WGS sequence"/>
</dbReference>
<dbReference type="InterPro" id="IPR011659">
    <property type="entry name" value="WD40"/>
</dbReference>
<dbReference type="InterPro" id="IPR007195">
    <property type="entry name" value="TolB_N"/>
</dbReference>
<comment type="subcellular location">
    <subcellularLocation>
        <location evidence="1">Periplasm</location>
    </subcellularLocation>
</comment>
<dbReference type="SUPFAM" id="SSF52964">
    <property type="entry name" value="TolB, N-terminal domain"/>
    <property type="match status" value="1"/>
</dbReference>
<keyword evidence="3 5" id="KW-0732">Signal</keyword>
<reference evidence="7 8" key="1">
    <citation type="submission" date="2017-10" db="EMBL/GenBank/DDBJ databases">
        <title>Novel microbial diversity and functional potential in the marine mammal oral microbiome.</title>
        <authorList>
            <person name="Dudek N.K."/>
            <person name="Sun C.L."/>
            <person name="Burstein D."/>
            <person name="Kantor R.S."/>
            <person name="Aliaga Goltsman D.S."/>
            <person name="Bik E.M."/>
            <person name="Thomas B.C."/>
            <person name="Banfield J.F."/>
            <person name="Relman D.A."/>
        </authorList>
    </citation>
    <scope>NUCLEOTIDE SEQUENCE [LARGE SCALE GENOMIC DNA]</scope>
    <source>
        <strain evidence="7">DOLJORAL78_47_16</strain>
    </source>
</reference>
<dbReference type="EMBL" id="PDSK01000090">
    <property type="protein sequence ID" value="PIE34360.1"/>
    <property type="molecule type" value="Genomic_DNA"/>
</dbReference>
<evidence type="ECO:0000259" key="6">
    <source>
        <dbReference type="Pfam" id="PF04052"/>
    </source>
</evidence>
<proteinExistence type="inferred from homology"/>
<dbReference type="Gene3D" id="2.120.10.30">
    <property type="entry name" value="TolB, C-terminal domain"/>
    <property type="match status" value="2"/>
</dbReference>
<dbReference type="SUPFAM" id="SSF69304">
    <property type="entry name" value="Tricorn protease N-terminal domain"/>
    <property type="match status" value="1"/>
</dbReference>
<dbReference type="PANTHER" id="PTHR36842">
    <property type="entry name" value="PROTEIN TOLB HOMOLOG"/>
    <property type="match status" value="1"/>
</dbReference>
<dbReference type="Pfam" id="PF07676">
    <property type="entry name" value="PD40"/>
    <property type="match status" value="5"/>
</dbReference>
<gene>
    <name evidence="7" type="primary">tolB</name>
    <name evidence="7" type="ORF">CSA56_08235</name>
</gene>
<feature type="domain" description="TolB N-terminal" evidence="6">
    <location>
        <begin position="34"/>
        <end position="140"/>
    </location>
</feature>
<dbReference type="GO" id="GO:0017038">
    <property type="term" value="P:protein import"/>
    <property type="evidence" value="ECO:0007669"/>
    <property type="project" value="InterPro"/>
</dbReference>
<keyword evidence="4" id="KW-0574">Periplasm</keyword>
<dbReference type="NCBIfam" id="TIGR02800">
    <property type="entry name" value="propeller_TolB"/>
    <property type="match status" value="1"/>
</dbReference>
<dbReference type="Gene3D" id="3.40.50.10070">
    <property type="entry name" value="TolB, N-terminal domain"/>
    <property type="match status" value="1"/>
</dbReference>
<evidence type="ECO:0000256" key="2">
    <source>
        <dbReference type="ARBA" id="ARBA00009820"/>
    </source>
</evidence>
<evidence type="ECO:0000256" key="5">
    <source>
        <dbReference type="SAM" id="SignalP"/>
    </source>
</evidence>
<evidence type="ECO:0000256" key="4">
    <source>
        <dbReference type="ARBA" id="ARBA00022764"/>
    </source>
</evidence>
<dbReference type="AlphaFoldDB" id="A0A2G6KG43"/>
<evidence type="ECO:0000313" key="7">
    <source>
        <dbReference type="EMBL" id="PIE34360.1"/>
    </source>
</evidence>
<dbReference type="InterPro" id="IPR014167">
    <property type="entry name" value="Tol-Pal_TolB"/>
</dbReference>
<protein>
    <submittedName>
        <fullName evidence="7">Tol-Pal system beta propeller repeat protein TolB</fullName>
    </submittedName>
</protein>
<dbReference type="Pfam" id="PF04052">
    <property type="entry name" value="TolB_N"/>
    <property type="match status" value="1"/>
</dbReference>
<organism evidence="7 8">
    <name type="scientific">candidate division KSB3 bacterium</name>
    <dbReference type="NCBI Taxonomy" id="2044937"/>
    <lineage>
        <taxon>Bacteria</taxon>
        <taxon>candidate division KSB3</taxon>
    </lineage>
</organism>
<dbReference type="InterPro" id="IPR011042">
    <property type="entry name" value="6-blade_b-propeller_TolB-like"/>
</dbReference>
<evidence type="ECO:0000256" key="1">
    <source>
        <dbReference type="ARBA" id="ARBA00004418"/>
    </source>
</evidence>
<evidence type="ECO:0000256" key="3">
    <source>
        <dbReference type="ARBA" id="ARBA00022729"/>
    </source>
</evidence>
<accession>A0A2G6KG43</accession>
<dbReference type="GO" id="GO:0042597">
    <property type="term" value="C:periplasmic space"/>
    <property type="evidence" value="ECO:0007669"/>
    <property type="project" value="UniProtKB-SubCell"/>
</dbReference>